<keyword evidence="3" id="KW-1185">Reference proteome</keyword>
<gene>
    <name evidence="2" type="ORF">Pmani_009297</name>
</gene>
<dbReference type="EMBL" id="JAWZYT010000723">
    <property type="protein sequence ID" value="KAK4319795.1"/>
    <property type="molecule type" value="Genomic_DNA"/>
</dbReference>
<dbReference type="Proteomes" id="UP001292094">
    <property type="component" value="Unassembled WGS sequence"/>
</dbReference>
<evidence type="ECO:0000313" key="2">
    <source>
        <dbReference type="EMBL" id="KAK4319795.1"/>
    </source>
</evidence>
<protein>
    <submittedName>
        <fullName evidence="2">Uncharacterized protein</fullName>
    </submittedName>
</protein>
<feature type="chain" id="PRO_5042136058" evidence="1">
    <location>
        <begin position="21"/>
        <end position="102"/>
    </location>
</feature>
<feature type="signal peptide" evidence="1">
    <location>
        <begin position="1"/>
        <end position="20"/>
    </location>
</feature>
<accession>A0AAE1Q585</accession>
<sequence>MDRVTLPIVKTLSGLLVSTAVLDEVLENNDQEITELITRLRTECQDSLNNNKITSVLSVMCELLRVSSPVMTKQIITHVTLFLSHQYPKVRDIAATTLLTAM</sequence>
<organism evidence="2 3">
    <name type="scientific">Petrolisthes manimaculis</name>
    <dbReference type="NCBI Taxonomy" id="1843537"/>
    <lineage>
        <taxon>Eukaryota</taxon>
        <taxon>Metazoa</taxon>
        <taxon>Ecdysozoa</taxon>
        <taxon>Arthropoda</taxon>
        <taxon>Crustacea</taxon>
        <taxon>Multicrustacea</taxon>
        <taxon>Malacostraca</taxon>
        <taxon>Eumalacostraca</taxon>
        <taxon>Eucarida</taxon>
        <taxon>Decapoda</taxon>
        <taxon>Pleocyemata</taxon>
        <taxon>Anomura</taxon>
        <taxon>Galatheoidea</taxon>
        <taxon>Porcellanidae</taxon>
        <taxon>Petrolisthes</taxon>
    </lineage>
</organism>
<evidence type="ECO:0000256" key="1">
    <source>
        <dbReference type="SAM" id="SignalP"/>
    </source>
</evidence>
<evidence type="ECO:0000313" key="3">
    <source>
        <dbReference type="Proteomes" id="UP001292094"/>
    </source>
</evidence>
<name>A0AAE1Q585_9EUCA</name>
<keyword evidence="1" id="KW-0732">Signal</keyword>
<proteinExistence type="predicted"/>
<reference evidence="2" key="1">
    <citation type="submission" date="2023-11" db="EMBL/GenBank/DDBJ databases">
        <title>Genome assemblies of two species of porcelain crab, Petrolisthes cinctipes and Petrolisthes manimaculis (Anomura: Porcellanidae).</title>
        <authorList>
            <person name="Angst P."/>
        </authorList>
    </citation>
    <scope>NUCLEOTIDE SEQUENCE</scope>
    <source>
        <strain evidence="2">PB745_02</strain>
        <tissue evidence="2">Gill</tissue>
    </source>
</reference>
<comment type="caution">
    <text evidence="2">The sequence shown here is derived from an EMBL/GenBank/DDBJ whole genome shotgun (WGS) entry which is preliminary data.</text>
</comment>
<dbReference type="AlphaFoldDB" id="A0AAE1Q585"/>